<evidence type="ECO:0000313" key="3">
    <source>
        <dbReference type="Proteomes" id="UP000593564"/>
    </source>
</evidence>
<accession>A0A7J7I975</accession>
<reference evidence="2 3" key="2">
    <citation type="submission" date="2020-07" db="EMBL/GenBank/DDBJ databases">
        <title>Genome assembly of wild tea tree DASZ reveals pedigree and selection history of tea varieties.</title>
        <authorList>
            <person name="Zhang W."/>
        </authorList>
    </citation>
    <scope>NUCLEOTIDE SEQUENCE [LARGE SCALE GENOMIC DNA]</scope>
    <source>
        <strain evidence="3">cv. G240</strain>
        <tissue evidence="2">Leaf</tissue>
    </source>
</reference>
<gene>
    <name evidence="2" type="ORF">HYC85_002604</name>
</gene>
<evidence type="ECO:0000313" key="2">
    <source>
        <dbReference type="EMBL" id="KAF5961395.1"/>
    </source>
</evidence>
<organism evidence="2 3">
    <name type="scientific">Camellia sinensis</name>
    <name type="common">Tea plant</name>
    <name type="synonym">Thea sinensis</name>
    <dbReference type="NCBI Taxonomy" id="4442"/>
    <lineage>
        <taxon>Eukaryota</taxon>
        <taxon>Viridiplantae</taxon>
        <taxon>Streptophyta</taxon>
        <taxon>Embryophyta</taxon>
        <taxon>Tracheophyta</taxon>
        <taxon>Spermatophyta</taxon>
        <taxon>Magnoliopsida</taxon>
        <taxon>eudicotyledons</taxon>
        <taxon>Gunneridae</taxon>
        <taxon>Pentapetalae</taxon>
        <taxon>asterids</taxon>
        <taxon>Ericales</taxon>
        <taxon>Theaceae</taxon>
        <taxon>Camellia</taxon>
    </lineage>
</organism>
<dbReference type="InterPro" id="IPR045301">
    <property type="entry name" value="GEX3-like"/>
</dbReference>
<dbReference type="AlphaFoldDB" id="A0A7J7I975"/>
<keyword evidence="1" id="KW-0472">Membrane</keyword>
<protein>
    <submittedName>
        <fullName evidence="2">Uncharacterized protein</fullName>
    </submittedName>
</protein>
<feature type="transmembrane region" description="Helical" evidence="1">
    <location>
        <begin position="7"/>
        <end position="30"/>
    </location>
</feature>
<dbReference type="GO" id="GO:0009793">
    <property type="term" value="P:embryo development ending in seed dormancy"/>
    <property type="evidence" value="ECO:0007669"/>
    <property type="project" value="TreeGrafter"/>
</dbReference>
<dbReference type="PANTHER" id="PTHR37253">
    <property type="entry name" value="PROTEIN GAMETE EXPRESSED 3"/>
    <property type="match status" value="1"/>
</dbReference>
<comment type="caution">
    <text evidence="2">The sequence shown here is derived from an EMBL/GenBank/DDBJ whole genome shotgun (WGS) entry which is preliminary data.</text>
</comment>
<reference evidence="3" key="1">
    <citation type="journal article" date="2020" name="Nat. Commun.">
        <title>Genome assembly of wild tea tree DASZ reveals pedigree and selection history of tea varieties.</title>
        <authorList>
            <person name="Zhang W."/>
            <person name="Zhang Y."/>
            <person name="Qiu H."/>
            <person name="Guo Y."/>
            <person name="Wan H."/>
            <person name="Zhang X."/>
            <person name="Scossa F."/>
            <person name="Alseekh S."/>
            <person name="Zhang Q."/>
            <person name="Wang P."/>
            <person name="Xu L."/>
            <person name="Schmidt M.H."/>
            <person name="Jia X."/>
            <person name="Li D."/>
            <person name="Zhu A."/>
            <person name="Guo F."/>
            <person name="Chen W."/>
            <person name="Ni D."/>
            <person name="Usadel B."/>
            <person name="Fernie A.R."/>
            <person name="Wen W."/>
        </authorList>
    </citation>
    <scope>NUCLEOTIDE SEQUENCE [LARGE SCALE GENOMIC DNA]</scope>
    <source>
        <strain evidence="3">cv. G240</strain>
    </source>
</reference>
<sequence length="135" mass="14855">MPIQSILIFFFIIVPPICFGCFSAAAIPGIPFESPPIFRSLSVFSNSLCFAIFSRGGSNNAMRFLQFSVKGQTARRLSKPLIRDDGKIYSCSERNLFAFESNGSIAWTVNLNYICNVGIAPIHGGSRKLKLAKLL</sequence>
<name>A0A7J7I975_CAMSI</name>
<keyword evidence="3" id="KW-1185">Reference proteome</keyword>
<dbReference type="GO" id="GO:0005886">
    <property type="term" value="C:plasma membrane"/>
    <property type="evidence" value="ECO:0007669"/>
    <property type="project" value="TreeGrafter"/>
</dbReference>
<dbReference type="EMBL" id="JACBKZ010000001">
    <property type="protein sequence ID" value="KAF5961395.1"/>
    <property type="molecule type" value="Genomic_DNA"/>
</dbReference>
<keyword evidence="1" id="KW-1133">Transmembrane helix</keyword>
<dbReference type="GO" id="GO:0010183">
    <property type="term" value="P:pollen tube guidance"/>
    <property type="evidence" value="ECO:0007669"/>
    <property type="project" value="TreeGrafter"/>
</dbReference>
<keyword evidence="1" id="KW-0812">Transmembrane</keyword>
<evidence type="ECO:0000256" key="1">
    <source>
        <dbReference type="SAM" id="Phobius"/>
    </source>
</evidence>
<dbReference type="Proteomes" id="UP000593564">
    <property type="component" value="Unassembled WGS sequence"/>
</dbReference>
<dbReference type="PANTHER" id="PTHR37253:SF1">
    <property type="entry name" value="PROTEIN GAMETE EXPRESSED 3"/>
    <property type="match status" value="1"/>
</dbReference>
<proteinExistence type="predicted"/>